<accession>A0A9Y2L227</accession>
<dbReference type="Pfam" id="PF01553">
    <property type="entry name" value="Acyltransferase"/>
    <property type="match status" value="1"/>
</dbReference>
<keyword evidence="6" id="KW-1185">Reference proteome</keyword>
<organism evidence="5 6">
    <name type="scientific">Parasedimentitalea psychrophila</name>
    <dbReference type="NCBI Taxonomy" id="2997337"/>
    <lineage>
        <taxon>Bacteria</taxon>
        <taxon>Pseudomonadati</taxon>
        <taxon>Pseudomonadota</taxon>
        <taxon>Alphaproteobacteria</taxon>
        <taxon>Rhodobacterales</taxon>
        <taxon>Paracoccaceae</taxon>
        <taxon>Parasedimentitalea</taxon>
    </lineage>
</organism>
<evidence type="ECO:0000313" key="6">
    <source>
        <dbReference type="Proteomes" id="UP001238334"/>
    </source>
</evidence>
<proteinExistence type="predicted"/>
<dbReference type="CDD" id="cd07989">
    <property type="entry name" value="LPLAT_AGPAT-like"/>
    <property type="match status" value="1"/>
</dbReference>
<keyword evidence="2" id="KW-0808">Transferase</keyword>
<dbReference type="GO" id="GO:0003841">
    <property type="term" value="F:1-acylglycerol-3-phosphate O-acyltransferase activity"/>
    <property type="evidence" value="ECO:0007669"/>
    <property type="project" value="TreeGrafter"/>
</dbReference>
<evidence type="ECO:0000259" key="4">
    <source>
        <dbReference type="SMART" id="SM00563"/>
    </source>
</evidence>
<dbReference type="InterPro" id="IPR002123">
    <property type="entry name" value="Plipid/glycerol_acylTrfase"/>
</dbReference>
<dbReference type="SUPFAM" id="SSF69593">
    <property type="entry name" value="Glycerol-3-phosphate (1)-acyltransferase"/>
    <property type="match status" value="1"/>
</dbReference>
<name>A0A9Y2L227_9RHOB</name>
<evidence type="ECO:0000256" key="3">
    <source>
        <dbReference type="ARBA" id="ARBA00023315"/>
    </source>
</evidence>
<sequence length="251" mass="27416">MMTPLQRLRAMLFSVQMYPMMLVIGLLYAPWAIFSKHGARACCKAYANWIMWTAGWMVGIRCEVRGTPPAGGALIAAKHQSFLDILMIFAALPTGRFIMKKEILRMPVIGQYARLLGCVAVDRAKRGGAIDKMVQDAEASDEEAGQLIIFAQGTRVVPGVKAPYKVGAGVLYEQLNQTCVPVAVNVGLMWPRKGITRLPGVAVIEFLEPIEPGLERKEFLNLLEQRVEAGSDALMREAGFDPAPAVAKQAG</sequence>
<protein>
    <submittedName>
        <fullName evidence="5">Lysophospholipid acyltransferase family protein</fullName>
    </submittedName>
</protein>
<dbReference type="GO" id="GO:0006654">
    <property type="term" value="P:phosphatidic acid biosynthetic process"/>
    <property type="evidence" value="ECO:0007669"/>
    <property type="project" value="TreeGrafter"/>
</dbReference>
<dbReference type="SMART" id="SM00563">
    <property type="entry name" value="PlsC"/>
    <property type="match status" value="1"/>
</dbReference>
<keyword evidence="3 5" id="KW-0012">Acyltransferase</keyword>
<comment type="pathway">
    <text evidence="1">Lipid metabolism.</text>
</comment>
<dbReference type="PANTHER" id="PTHR10434:SF40">
    <property type="entry name" value="1-ACYL-SN-GLYCEROL-3-PHOSPHATE ACYLTRANSFERASE"/>
    <property type="match status" value="1"/>
</dbReference>
<reference evidence="5 6" key="1">
    <citation type="submission" date="2023-06" db="EMBL/GenBank/DDBJ databases">
        <title>Parasedimentitalea psychrophila sp. nov., a psychrophilic bacterium isolated from deep-sea sediment.</title>
        <authorList>
            <person name="Li A."/>
        </authorList>
    </citation>
    <scope>NUCLEOTIDE SEQUENCE [LARGE SCALE GENOMIC DNA]</scope>
    <source>
        <strain evidence="5 6">QS115</strain>
    </source>
</reference>
<dbReference type="AlphaFoldDB" id="A0A9Y2L227"/>
<dbReference type="KEGG" id="ppso:QPJ95_04760"/>
<evidence type="ECO:0000256" key="1">
    <source>
        <dbReference type="ARBA" id="ARBA00005189"/>
    </source>
</evidence>
<dbReference type="EMBL" id="CP127247">
    <property type="protein sequence ID" value="WIY26241.1"/>
    <property type="molecule type" value="Genomic_DNA"/>
</dbReference>
<evidence type="ECO:0000313" key="5">
    <source>
        <dbReference type="EMBL" id="WIY26241.1"/>
    </source>
</evidence>
<dbReference type="PANTHER" id="PTHR10434">
    <property type="entry name" value="1-ACYL-SN-GLYCEROL-3-PHOSPHATE ACYLTRANSFERASE"/>
    <property type="match status" value="1"/>
</dbReference>
<dbReference type="Proteomes" id="UP001238334">
    <property type="component" value="Chromosome"/>
</dbReference>
<evidence type="ECO:0000256" key="2">
    <source>
        <dbReference type="ARBA" id="ARBA00022679"/>
    </source>
</evidence>
<gene>
    <name evidence="5" type="ORF">QPJ95_04760</name>
</gene>
<feature type="domain" description="Phospholipid/glycerol acyltransferase" evidence="4">
    <location>
        <begin position="73"/>
        <end position="187"/>
    </location>
</feature>